<evidence type="ECO:0000313" key="2">
    <source>
        <dbReference type="EMBL" id="ANX11908.1"/>
    </source>
</evidence>
<feature type="transmembrane region" description="Helical" evidence="1">
    <location>
        <begin position="6"/>
        <end position="27"/>
    </location>
</feature>
<feature type="transmembrane region" description="Helical" evidence="1">
    <location>
        <begin position="48"/>
        <end position="69"/>
    </location>
</feature>
<accession>A0A1B1Z399</accession>
<dbReference type="Pfam" id="PF26310">
    <property type="entry name" value="YczF"/>
    <property type="match status" value="1"/>
</dbReference>
<dbReference type="AlphaFoldDB" id="A0A1B1Z399"/>
<dbReference type="Proteomes" id="UP000077412">
    <property type="component" value="Chromosome"/>
</dbReference>
<sequence length="76" mass="9000">MINPVSIYLIILTAMIALLIGIDWFMGTPPLTVFKRSFFSFFKYVDKVEFFLVIVLFILPLLTFMWSSWMKRKQNA</sequence>
<proteinExistence type="predicted"/>
<keyword evidence="1" id="KW-0812">Transmembrane</keyword>
<dbReference type="InterPro" id="IPR058725">
    <property type="entry name" value="YczF"/>
</dbReference>
<gene>
    <name evidence="2" type="ORF">ABE41_007795</name>
</gene>
<evidence type="ECO:0000313" key="3">
    <source>
        <dbReference type="Proteomes" id="UP000077412"/>
    </source>
</evidence>
<dbReference type="KEGG" id="far:ABE41_007795"/>
<keyword evidence="1" id="KW-0472">Membrane</keyword>
<dbReference type="EMBL" id="CP016761">
    <property type="protein sequence ID" value="ANX11908.1"/>
    <property type="molecule type" value="Genomic_DNA"/>
</dbReference>
<protein>
    <submittedName>
        <fullName evidence="2">Uncharacterized protein</fullName>
    </submittedName>
</protein>
<reference evidence="2 3" key="1">
    <citation type="submission" date="2016-08" db="EMBL/GenBank/DDBJ databases">
        <title>Complete genome sequence of Fictibacillus arsenicus G25-54, a strain with toxicity to nematodes and a potential arsenic-resistance activity.</title>
        <authorList>
            <person name="Zheng Z."/>
        </authorList>
    </citation>
    <scope>NUCLEOTIDE SEQUENCE [LARGE SCALE GENOMIC DNA]</scope>
    <source>
        <strain evidence="2 3">G25-54</strain>
    </source>
</reference>
<evidence type="ECO:0000256" key="1">
    <source>
        <dbReference type="SAM" id="Phobius"/>
    </source>
</evidence>
<keyword evidence="1" id="KW-1133">Transmembrane helix</keyword>
<keyword evidence="3" id="KW-1185">Reference proteome</keyword>
<name>A0A1B1Z399_9BACL</name>
<organism evidence="2 3">
    <name type="scientific">Fictibacillus arsenicus</name>
    <dbReference type="NCBI Taxonomy" id="255247"/>
    <lineage>
        <taxon>Bacteria</taxon>
        <taxon>Bacillati</taxon>
        <taxon>Bacillota</taxon>
        <taxon>Bacilli</taxon>
        <taxon>Bacillales</taxon>
        <taxon>Fictibacillaceae</taxon>
        <taxon>Fictibacillus</taxon>
    </lineage>
</organism>
<dbReference type="RefSeq" id="WP_066288458.1">
    <property type="nucleotide sequence ID" value="NZ_CP016761.1"/>
</dbReference>